<gene>
    <name evidence="1" type="ORF">pv_84</name>
</gene>
<dbReference type="GeneID" id="18266112"/>
<sequence>MFQISLKKLILVESKNKFEWLRGKGRQICLVKIEQICPERKEISNGKDEIQTRKLKVFGRRIHHNHSNLFFDSTKISFFKLI</sequence>
<dbReference type="RefSeq" id="YP_009000986.1">
    <property type="nucleotide sequence ID" value="NC_023423.1"/>
</dbReference>
<dbReference type="KEGG" id="vg:18266112"/>
<dbReference type="EMBL" id="KF740664">
    <property type="protein sequence ID" value="AHH01651.1"/>
    <property type="molecule type" value="Genomic_DNA"/>
</dbReference>
<accession>W5S4L8</accession>
<reference evidence="1 2" key="1">
    <citation type="journal article" date="2014" name="Proc. Natl. Acad. Sci. U.S.A.">
        <title>Thirty-thousand-year-old distant relative of giant icosahedral DNA viruses with a pandoravirus morphology.</title>
        <authorList>
            <person name="Legendre M."/>
            <person name="Bartoli J."/>
            <person name="Shmakova L."/>
            <person name="Jeudy S."/>
            <person name="Labadie K."/>
            <person name="Adrait A."/>
            <person name="Lescot M."/>
            <person name="Poirot O."/>
            <person name="Bertaux L."/>
            <person name="Bruley C."/>
            <person name="Coute Y."/>
            <person name="Rivkina E."/>
            <person name="Abergel C."/>
            <person name="Claverie J.M."/>
        </authorList>
    </citation>
    <scope>NUCLEOTIDE SEQUENCE [LARGE SCALE GENOMIC DNA]</scope>
    <source>
        <strain evidence="1">P1084-T</strain>
    </source>
</reference>
<dbReference type="Proteomes" id="UP000202176">
    <property type="component" value="Segment"/>
</dbReference>
<proteinExistence type="predicted"/>
<organism evidence="1 2">
    <name type="scientific">Pithovirus sibericum</name>
    <dbReference type="NCBI Taxonomy" id="1450746"/>
    <lineage>
        <taxon>Viruses</taxon>
        <taxon>Pithoviruses</taxon>
        <taxon>Orthopithovirinae</taxon>
        <taxon>Alphapithovirus</taxon>
        <taxon>Alphapithovirus sibericum</taxon>
    </lineage>
</organism>
<protein>
    <submittedName>
        <fullName evidence="1">Uncharacterized protein</fullName>
    </submittedName>
</protein>
<evidence type="ECO:0000313" key="2">
    <source>
        <dbReference type="Proteomes" id="UP000202176"/>
    </source>
</evidence>
<keyword evidence="2" id="KW-1185">Reference proteome</keyword>
<evidence type="ECO:0000313" key="1">
    <source>
        <dbReference type="EMBL" id="AHH01651.1"/>
    </source>
</evidence>
<name>W5S4L8_9VIRU</name>